<keyword evidence="2" id="KW-1185">Reference proteome</keyword>
<dbReference type="EMBL" id="NMUH01000034">
    <property type="protein sequence ID" value="MQL69301.1"/>
    <property type="molecule type" value="Genomic_DNA"/>
</dbReference>
<evidence type="ECO:0000313" key="2">
    <source>
        <dbReference type="Proteomes" id="UP000652761"/>
    </source>
</evidence>
<proteinExistence type="predicted"/>
<name>A0A843TF10_COLES</name>
<dbReference type="Proteomes" id="UP000652761">
    <property type="component" value="Unassembled WGS sequence"/>
</dbReference>
<reference evidence="1" key="1">
    <citation type="submission" date="2017-07" db="EMBL/GenBank/DDBJ databases">
        <title>Taro Niue Genome Assembly and Annotation.</title>
        <authorList>
            <person name="Atibalentja N."/>
            <person name="Keating K."/>
            <person name="Fields C.J."/>
        </authorList>
    </citation>
    <scope>NUCLEOTIDE SEQUENCE</scope>
    <source>
        <strain evidence="1">Niue_2</strain>
        <tissue evidence="1">Leaf</tissue>
    </source>
</reference>
<sequence>MCILVGRCLMRPTARNCVTSSSVLLHFVSYLIRPISGRGRMTMSARVLARLSRPMIGRWRIAMRRALPSQTWILRPGLTQREGRGRVVCTILGTIWKLLQCCSHMRVQSLLRPT</sequence>
<evidence type="ECO:0000313" key="1">
    <source>
        <dbReference type="EMBL" id="MQL69301.1"/>
    </source>
</evidence>
<accession>A0A843TF10</accession>
<gene>
    <name evidence="1" type="ORF">Taro_001581</name>
</gene>
<protein>
    <submittedName>
        <fullName evidence="1">Uncharacterized protein</fullName>
    </submittedName>
</protein>
<organism evidence="1 2">
    <name type="scientific">Colocasia esculenta</name>
    <name type="common">Wild taro</name>
    <name type="synonym">Arum esculentum</name>
    <dbReference type="NCBI Taxonomy" id="4460"/>
    <lineage>
        <taxon>Eukaryota</taxon>
        <taxon>Viridiplantae</taxon>
        <taxon>Streptophyta</taxon>
        <taxon>Embryophyta</taxon>
        <taxon>Tracheophyta</taxon>
        <taxon>Spermatophyta</taxon>
        <taxon>Magnoliopsida</taxon>
        <taxon>Liliopsida</taxon>
        <taxon>Araceae</taxon>
        <taxon>Aroideae</taxon>
        <taxon>Colocasieae</taxon>
        <taxon>Colocasia</taxon>
    </lineage>
</organism>
<comment type="caution">
    <text evidence="1">The sequence shown here is derived from an EMBL/GenBank/DDBJ whole genome shotgun (WGS) entry which is preliminary data.</text>
</comment>
<dbReference type="AlphaFoldDB" id="A0A843TF10"/>